<dbReference type="PANTHER" id="PTHR33048:SF47">
    <property type="entry name" value="INTEGRAL MEMBRANE PROTEIN-RELATED"/>
    <property type="match status" value="1"/>
</dbReference>
<evidence type="ECO:0000256" key="3">
    <source>
        <dbReference type="ARBA" id="ARBA00022989"/>
    </source>
</evidence>
<feature type="non-terminal residue" evidence="8">
    <location>
        <position position="261"/>
    </location>
</feature>
<evidence type="ECO:0000313" key="8">
    <source>
        <dbReference type="EMBL" id="KAF2721122.1"/>
    </source>
</evidence>
<keyword evidence="2 6" id="KW-0812">Transmembrane</keyword>
<dbReference type="GO" id="GO:0016020">
    <property type="term" value="C:membrane"/>
    <property type="evidence" value="ECO:0007669"/>
    <property type="project" value="UniProtKB-SubCell"/>
</dbReference>
<feature type="transmembrane region" description="Helical" evidence="6">
    <location>
        <begin position="37"/>
        <end position="58"/>
    </location>
</feature>
<dbReference type="AlphaFoldDB" id="A0A9P4UMD4"/>
<proteinExistence type="inferred from homology"/>
<dbReference type="PANTHER" id="PTHR33048">
    <property type="entry name" value="PTH11-LIKE INTEGRAL MEMBRANE PROTEIN (AFU_ORTHOLOGUE AFUA_5G11245)"/>
    <property type="match status" value="1"/>
</dbReference>
<feature type="transmembrane region" description="Helical" evidence="6">
    <location>
        <begin position="78"/>
        <end position="99"/>
    </location>
</feature>
<keyword evidence="4 6" id="KW-0472">Membrane</keyword>
<evidence type="ECO:0000313" key="9">
    <source>
        <dbReference type="Proteomes" id="UP000799441"/>
    </source>
</evidence>
<dbReference type="OrthoDB" id="444631at2759"/>
<evidence type="ECO:0000256" key="5">
    <source>
        <dbReference type="ARBA" id="ARBA00038359"/>
    </source>
</evidence>
<feature type="transmembrane region" description="Helical" evidence="6">
    <location>
        <begin position="111"/>
        <end position="134"/>
    </location>
</feature>
<reference evidence="8" key="1">
    <citation type="journal article" date="2020" name="Stud. Mycol.">
        <title>101 Dothideomycetes genomes: a test case for predicting lifestyles and emergence of pathogens.</title>
        <authorList>
            <person name="Haridas S."/>
            <person name="Albert R."/>
            <person name="Binder M."/>
            <person name="Bloem J."/>
            <person name="Labutti K."/>
            <person name="Salamov A."/>
            <person name="Andreopoulos B."/>
            <person name="Baker S."/>
            <person name="Barry K."/>
            <person name="Bills G."/>
            <person name="Bluhm B."/>
            <person name="Cannon C."/>
            <person name="Castanera R."/>
            <person name="Culley D."/>
            <person name="Daum C."/>
            <person name="Ezra D."/>
            <person name="Gonzalez J."/>
            <person name="Henrissat B."/>
            <person name="Kuo A."/>
            <person name="Liang C."/>
            <person name="Lipzen A."/>
            <person name="Lutzoni F."/>
            <person name="Magnuson J."/>
            <person name="Mondo S."/>
            <person name="Nolan M."/>
            <person name="Ohm R."/>
            <person name="Pangilinan J."/>
            <person name="Park H.-J."/>
            <person name="Ramirez L."/>
            <person name="Alfaro M."/>
            <person name="Sun H."/>
            <person name="Tritt A."/>
            <person name="Yoshinaga Y."/>
            <person name="Zwiers L.-H."/>
            <person name="Turgeon B."/>
            <person name="Goodwin S."/>
            <person name="Spatafora J."/>
            <person name="Crous P."/>
            <person name="Grigoriev I."/>
        </authorList>
    </citation>
    <scope>NUCLEOTIDE SEQUENCE</scope>
    <source>
        <strain evidence="8">CBS 116435</strain>
    </source>
</reference>
<comment type="similarity">
    <text evidence="5">Belongs to the SAT4 family.</text>
</comment>
<dbReference type="InterPro" id="IPR052337">
    <property type="entry name" value="SAT4-like"/>
</dbReference>
<accession>A0A9P4UMD4</accession>
<organism evidence="8 9">
    <name type="scientific">Polychaeton citri CBS 116435</name>
    <dbReference type="NCBI Taxonomy" id="1314669"/>
    <lineage>
        <taxon>Eukaryota</taxon>
        <taxon>Fungi</taxon>
        <taxon>Dikarya</taxon>
        <taxon>Ascomycota</taxon>
        <taxon>Pezizomycotina</taxon>
        <taxon>Dothideomycetes</taxon>
        <taxon>Dothideomycetidae</taxon>
        <taxon>Capnodiales</taxon>
        <taxon>Capnodiaceae</taxon>
        <taxon>Polychaeton</taxon>
    </lineage>
</organism>
<protein>
    <recommendedName>
        <fullName evidence="7">Rhodopsin domain-containing protein</fullName>
    </recommendedName>
</protein>
<feature type="transmembrane region" description="Helical" evidence="6">
    <location>
        <begin position="154"/>
        <end position="184"/>
    </location>
</feature>
<name>A0A9P4UMD4_9PEZI</name>
<evidence type="ECO:0000259" key="7">
    <source>
        <dbReference type="Pfam" id="PF20684"/>
    </source>
</evidence>
<feature type="transmembrane region" description="Helical" evidence="6">
    <location>
        <begin position="191"/>
        <end position="217"/>
    </location>
</feature>
<evidence type="ECO:0000256" key="6">
    <source>
        <dbReference type="SAM" id="Phobius"/>
    </source>
</evidence>
<dbReference type="Pfam" id="PF20684">
    <property type="entry name" value="Fung_rhodopsin"/>
    <property type="match status" value="1"/>
</dbReference>
<sequence length="261" mass="28671">GWQALGPVIATSFLSSMIVAIRWYTRACLLNCLGLDDFVILIALVLSWVMCGIIAAGVPEGIGGYAGFEVEVVTQLVAAANIVWILIVNVTKTSLLIQYLRIFQTAKVRSYTWTSLFLLVPAATLYSITQALLVCQSTHKIWDKEIPGHCHSEVTYWLVAASINTLLDLFVLLLPIPAIASLYLPHKQKRWLLLVFMLGFFVTAIGIIRVLTVYAIAKSGRWIQSGVHAIIWSAVEADVGVICASLLALKPFVAWSLPSLM</sequence>
<evidence type="ECO:0000256" key="4">
    <source>
        <dbReference type="ARBA" id="ARBA00023136"/>
    </source>
</evidence>
<keyword evidence="9" id="KW-1185">Reference proteome</keyword>
<feature type="transmembrane region" description="Helical" evidence="6">
    <location>
        <begin position="6"/>
        <end position="25"/>
    </location>
</feature>
<feature type="non-terminal residue" evidence="8">
    <location>
        <position position="1"/>
    </location>
</feature>
<evidence type="ECO:0000256" key="1">
    <source>
        <dbReference type="ARBA" id="ARBA00004141"/>
    </source>
</evidence>
<comment type="caution">
    <text evidence="8">The sequence shown here is derived from an EMBL/GenBank/DDBJ whole genome shotgun (WGS) entry which is preliminary data.</text>
</comment>
<dbReference type="Proteomes" id="UP000799441">
    <property type="component" value="Unassembled WGS sequence"/>
</dbReference>
<gene>
    <name evidence="8" type="ORF">K431DRAFT_194705</name>
</gene>
<dbReference type="EMBL" id="MU003793">
    <property type="protein sequence ID" value="KAF2721122.1"/>
    <property type="molecule type" value="Genomic_DNA"/>
</dbReference>
<keyword evidence="3 6" id="KW-1133">Transmembrane helix</keyword>
<comment type="subcellular location">
    <subcellularLocation>
        <location evidence="1">Membrane</location>
        <topology evidence="1">Multi-pass membrane protein</topology>
    </subcellularLocation>
</comment>
<feature type="domain" description="Rhodopsin" evidence="7">
    <location>
        <begin position="21"/>
        <end position="253"/>
    </location>
</feature>
<evidence type="ECO:0000256" key="2">
    <source>
        <dbReference type="ARBA" id="ARBA00022692"/>
    </source>
</evidence>
<dbReference type="InterPro" id="IPR049326">
    <property type="entry name" value="Rhodopsin_dom_fungi"/>
</dbReference>